<evidence type="ECO:0000256" key="11">
    <source>
        <dbReference type="ARBA" id="ARBA00022833"/>
    </source>
</evidence>
<dbReference type="PANTHER" id="PTHR46279:SF10">
    <property type="entry name" value="RING-TYPE E3 UBIQUITIN TRANSFERASE"/>
    <property type="match status" value="1"/>
</dbReference>
<keyword evidence="6 16" id="KW-0812">Transmembrane</keyword>
<evidence type="ECO:0000313" key="20">
    <source>
        <dbReference type="Proteomes" id="UP000323000"/>
    </source>
</evidence>
<comment type="subcellular location">
    <subcellularLocation>
        <location evidence="2">Membrane</location>
        <topology evidence="2">Single-pass membrane protein</topology>
    </subcellularLocation>
</comment>
<accession>A0A5C7IRY8</accession>
<keyword evidence="10" id="KW-0833">Ubl conjugation pathway</keyword>
<evidence type="ECO:0000256" key="5">
    <source>
        <dbReference type="ARBA" id="ARBA00022679"/>
    </source>
</evidence>
<evidence type="ECO:0000313" key="19">
    <source>
        <dbReference type="EMBL" id="TXG71226.1"/>
    </source>
</evidence>
<keyword evidence="9 15" id="KW-0863">Zinc-finger</keyword>
<dbReference type="PROSITE" id="PS50089">
    <property type="entry name" value="ZF_RING_2"/>
    <property type="match status" value="1"/>
</dbReference>
<dbReference type="Pfam" id="PF13947">
    <property type="entry name" value="GUB_WAK_bind"/>
    <property type="match status" value="1"/>
</dbReference>
<evidence type="ECO:0000256" key="7">
    <source>
        <dbReference type="ARBA" id="ARBA00022723"/>
    </source>
</evidence>
<evidence type="ECO:0000259" key="18">
    <source>
        <dbReference type="PROSITE" id="PS50089"/>
    </source>
</evidence>
<dbReference type="InterPro" id="IPR046948">
    <property type="entry name" value="ATL20-22-like"/>
</dbReference>
<evidence type="ECO:0000256" key="17">
    <source>
        <dbReference type="SAM" id="SignalP"/>
    </source>
</evidence>
<dbReference type="Gene3D" id="3.30.40.10">
    <property type="entry name" value="Zinc/RING finger domain, C3HC4 (zinc finger)"/>
    <property type="match status" value="1"/>
</dbReference>
<keyword evidence="8 17" id="KW-0732">Signal</keyword>
<gene>
    <name evidence="19" type="ORF">EZV62_006161</name>
</gene>
<evidence type="ECO:0000256" key="13">
    <source>
        <dbReference type="ARBA" id="ARBA00023136"/>
    </source>
</evidence>
<dbReference type="Pfam" id="PF13639">
    <property type="entry name" value="zf-RING_2"/>
    <property type="match status" value="1"/>
</dbReference>
<comment type="similarity">
    <text evidence="14">Belongs to the RING-type zinc finger family. ATL subfamily.</text>
</comment>
<dbReference type="EMBL" id="VAHF01000002">
    <property type="protein sequence ID" value="TXG71226.1"/>
    <property type="molecule type" value="Genomic_DNA"/>
</dbReference>
<dbReference type="SUPFAM" id="SSF57850">
    <property type="entry name" value="RING/U-box"/>
    <property type="match status" value="1"/>
</dbReference>
<dbReference type="InterPro" id="IPR025287">
    <property type="entry name" value="WAK_GUB"/>
</dbReference>
<sequence>MDIFKTLFFFFLLFSSSSPSTATTIEKTCISTACRRGEPIIRFPFRLRNRQPGSCGYPGFTLSCDGANQTILELPSGKFVVQGIDYSTQEIWINDYYQNNCLPKKILSLNLSSSPFTASYYQQFAFFNCSFLYDRYNLNPIACLSDQNYTVFATSSDRVFELLSSSSSCNIFASVQVPVEWPFYQQVMSSDLRDDLQLTWGKPGCAKCERRGARCGFMSNSSLEVGCAYGHQPGIPKGARIAVITGAGVPVVLCVVGLLLVVFGKFKSCVRNRSLPEYNATITPQPAWTTTAGLDTLTIESYPKIVLGESRRLPKPDDNTCPICLCEYKPMETLKTIPECMHCFHADCIDEWLRLNASCPICRNSPGRLLLPEPQD</sequence>
<dbReference type="GO" id="GO:0008270">
    <property type="term" value="F:zinc ion binding"/>
    <property type="evidence" value="ECO:0007669"/>
    <property type="project" value="UniProtKB-KW"/>
</dbReference>
<dbReference type="AlphaFoldDB" id="A0A5C7IRY8"/>
<evidence type="ECO:0000256" key="3">
    <source>
        <dbReference type="ARBA" id="ARBA00004906"/>
    </source>
</evidence>
<evidence type="ECO:0000256" key="6">
    <source>
        <dbReference type="ARBA" id="ARBA00022692"/>
    </source>
</evidence>
<dbReference type="InterPro" id="IPR001841">
    <property type="entry name" value="Znf_RING"/>
</dbReference>
<keyword evidence="5" id="KW-0808">Transferase</keyword>
<feature type="chain" id="PRO_5022983386" description="RING-type E3 ubiquitin transferase" evidence="17">
    <location>
        <begin position="23"/>
        <end position="376"/>
    </location>
</feature>
<dbReference type="EC" id="2.3.2.27" evidence="4"/>
<comment type="catalytic activity">
    <reaction evidence="1">
        <text>S-ubiquitinyl-[E2 ubiquitin-conjugating enzyme]-L-cysteine + [acceptor protein]-L-lysine = [E2 ubiquitin-conjugating enzyme]-L-cysteine + N(6)-ubiquitinyl-[acceptor protein]-L-lysine.</text>
        <dbReference type="EC" id="2.3.2.27"/>
    </reaction>
</comment>
<dbReference type="GO" id="GO:0016020">
    <property type="term" value="C:membrane"/>
    <property type="evidence" value="ECO:0007669"/>
    <property type="project" value="UniProtKB-SubCell"/>
</dbReference>
<dbReference type="SMART" id="SM00184">
    <property type="entry name" value="RING"/>
    <property type="match status" value="1"/>
</dbReference>
<organism evidence="19 20">
    <name type="scientific">Acer yangbiense</name>
    <dbReference type="NCBI Taxonomy" id="1000413"/>
    <lineage>
        <taxon>Eukaryota</taxon>
        <taxon>Viridiplantae</taxon>
        <taxon>Streptophyta</taxon>
        <taxon>Embryophyta</taxon>
        <taxon>Tracheophyta</taxon>
        <taxon>Spermatophyta</taxon>
        <taxon>Magnoliopsida</taxon>
        <taxon>eudicotyledons</taxon>
        <taxon>Gunneridae</taxon>
        <taxon>Pentapetalae</taxon>
        <taxon>rosids</taxon>
        <taxon>malvids</taxon>
        <taxon>Sapindales</taxon>
        <taxon>Sapindaceae</taxon>
        <taxon>Hippocastanoideae</taxon>
        <taxon>Acereae</taxon>
        <taxon>Acer</taxon>
    </lineage>
</organism>
<keyword evidence="12 16" id="KW-1133">Transmembrane helix</keyword>
<comment type="pathway">
    <text evidence="3">Protein modification; protein ubiquitination.</text>
</comment>
<keyword evidence="7" id="KW-0479">Metal-binding</keyword>
<feature type="signal peptide" evidence="17">
    <location>
        <begin position="1"/>
        <end position="22"/>
    </location>
</feature>
<evidence type="ECO:0000256" key="8">
    <source>
        <dbReference type="ARBA" id="ARBA00022729"/>
    </source>
</evidence>
<evidence type="ECO:0000256" key="1">
    <source>
        <dbReference type="ARBA" id="ARBA00000900"/>
    </source>
</evidence>
<name>A0A5C7IRY8_9ROSI</name>
<evidence type="ECO:0000256" key="4">
    <source>
        <dbReference type="ARBA" id="ARBA00012483"/>
    </source>
</evidence>
<keyword evidence="13 16" id="KW-0472">Membrane</keyword>
<dbReference type="CDD" id="cd16461">
    <property type="entry name" value="RING-H2_EL5-like"/>
    <property type="match status" value="1"/>
</dbReference>
<feature type="transmembrane region" description="Helical" evidence="16">
    <location>
        <begin position="241"/>
        <end position="263"/>
    </location>
</feature>
<evidence type="ECO:0000256" key="9">
    <source>
        <dbReference type="ARBA" id="ARBA00022771"/>
    </source>
</evidence>
<keyword evidence="11" id="KW-0862">Zinc</keyword>
<evidence type="ECO:0000256" key="10">
    <source>
        <dbReference type="ARBA" id="ARBA00022786"/>
    </source>
</evidence>
<dbReference type="PANTHER" id="PTHR46279">
    <property type="entry name" value="RING/U-BOX SUPERFAMILY PROTEIN"/>
    <property type="match status" value="1"/>
</dbReference>
<feature type="domain" description="RING-type" evidence="18">
    <location>
        <begin position="321"/>
        <end position="363"/>
    </location>
</feature>
<evidence type="ECO:0000256" key="14">
    <source>
        <dbReference type="ARBA" id="ARBA00024209"/>
    </source>
</evidence>
<dbReference type="GO" id="GO:0061630">
    <property type="term" value="F:ubiquitin protein ligase activity"/>
    <property type="evidence" value="ECO:0007669"/>
    <property type="project" value="UniProtKB-EC"/>
</dbReference>
<protein>
    <recommendedName>
        <fullName evidence="4">RING-type E3 ubiquitin transferase</fullName>
        <ecNumber evidence="4">2.3.2.27</ecNumber>
    </recommendedName>
</protein>
<reference evidence="20" key="1">
    <citation type="journal article" date="2019" name="Gigascience">
        <title>De novo genome assembly of the endangered Acer yangbiense, a plant species with extremely small populations endemic to Yunnan Province, China.</title>
        <authorList>
            <person name="Yang J."/>
            <person name="Wariss H.M."/>
            <person name="Tao L."/>
            <person name="Zhang R."/>
            <person name="Yun Q."/>
            <person name="Hollingsworth P."/>
            <person name="Dao Z."/>
            <person name="Luo G."/>
            <person name="Guo H."/>
            <person name="Ma Y."/>
            <person name="Sun W."/>
        </authorList>
    </citation>
    <scope>NUCLEOTIDE SEQUENCE [LARGE SCALE GENOMIC DNA]</scope>
    <source>
        <strain evidence="20">cv. Malutang</strain>
    </source>
</reference>
<dbReference type="Proteomes" id="UP000323000">
    <property type="component" value="Chromosome 2"/>
</dbReference>
<evidence type="ECO:0000256" key="15">
    <source>
        <dbReference type="PROSITE-ProRule" id="PRU00175"/>
    </source>
</evidence>
<evidence type="ECO:0000256" key="16">
    <source>
        <dbReference type="SAM" id="Phobius"/>
    </source>
</evidence>
<evidence type="ECO:0000256" key="12">
    <source>
        <dbReference type="ARBA" id="ARBA00022989"/>
    </source>
</evidence>
<dbReference type="InterPro" id="IPR013083">
    <property type="entry name" value="Znf_RING/FYVE/PHD"/>
</dbReference>
<evidence type="ECO:0000256" key="2">
    <source>
        <dbReference type="ARBA" id="ARBA00004167"/>
    </source>
</evidence>
<dbReference type="OrthoDB" id="8062037at2759"/>
<dbReference type="GO" id="GO:0030247">
    <property type="term" value="F:polysaccharide binding"/>
    <property type="evidence" value="ECO:0007669"/>
    <property type="project" value="InterPro"/>
</dbReference>
<comment type="caution">
    <text evidence="19">The sequence shown here is derived from an EMBL/GenBank/DDBJ whole genome shotgun (WGS) entry which is preliminary data.</text>
</comment>
<proteinExistence type="inferred from homology"/>
<keyword evidence="20" id="KW-1185">Reference proteome</keyword>